<keyword evidence="2" id="KW-0813">Transport</keyword>
<dbReference type="STRING" id="261392.SAMN02745149_02147"/>
<dbReference type="Gene3D" id="3.10.105.10">
    <property type="entry name" value="Dipeptide-binding Protein, Domain 3"/>
    <property type="match status" value="1"/>
</dbReference>
<dbReference type="GO" id="GO:0030288">
    <property type="term" value="C:outer membrane-bounded periplasmic space"/>
    <property type="evidence" value="ECO:0007669"/>
    <property type="project" value="UniProtKB-ARBA"/>
</dbReference>
<sequence>MRKRLAGILGCIFCALVCTSCRKTIDMSLAEIAEITQSGNERLLEKTVSKPWRGEAFVPGRTGGTWYDTILSDPKTFNQLIAERDAASSGIISNTLDYLVDYDMHSREWKPHCAFFEIEIDEKNGTLTVHYTLRDGLFWTYYGRDEKIPVTSDDFVFWYNEVAGDKEIGSSGYAQQFVVMPDGSERRVECVKIDDRHFDFVFPRIVADPLLATNMSLCPSFLFKPAKEKDGVEGIKALFSADVDVRTIPSCGKWYITEYTPAQRLVFKRNPYYWEKDDNGTSIPYMDEMVYQVVGDMNTDYLLFKQGKTEGFSPRPEDVSDVIENQKDSYTVFNAEGSMNAQFWSFNQNPKNSSEAYYRWFCNKKFRQAMSCLINRDRIIDQTYRGLASAKYSFFPEANPFYNPEITLQYRYDPARAVQLLESIGFYRDSDGCMRDSTGEKVEFDLTIASSNTVTNDMALIIADECSKVGITLNIRQIDFQKLIEMLTATYDWQSVILAFGAILFPSQGSNVWPSYGNLHLWYPLQEEPATEWEARLDYLYNEGCYTINHSDAQKIWDEYQRLVLEECPLIYLVRSRSVYAIRNKWDLQNVYYDNRNGAMTDWVFVRN</sequence>
<dbReference type="CDD" id="cd08500">
    <property type="entry name" value="PBP2_NikA_DppA_OppA_like_4"/>
    <property type="match status" value="1"/>
</dbReference>
<evidence type="ECO:0000313" key="5">
    <source>
        <dbReference type="EMBL" id="SJZ72522.1"/>
    </source>
</evidence>
<dbReference type="PANTHER" id="PTHR30290">
    <property type="entry name" value="PERIPLASMIC BINDING COMPONENT OF ABC TRANSPORTER"/>
    <property type="match status" value="1"/>
</dbReference>
<dbReference type="Gene3D" id="3.40.190.10">
    <property type="entry name" value="Periplasmic binding protein-like II"/>
    <property type="match status" value="1"/>
</dbReference>
<gene>
    <name evidence="5" type="ORF">SAMN02745149_02147</name>
</gene>
<accession>A0A1T4MZV9</accession>
<protein>
    <submittedName>
        <fullName evidence="5">Peptide/nickel transport system substrate-binding protein</fullName>
    </submittedName>
</protein>
<comment type="similarity">
    <text evidence="1">Belongs to the bacterial solute-binding protein 5 family.</text>
</comment>
<evidence type="ECO:0000256" key="1">
    <source>
        <dbReference type="ARBA" id="ARBA00005695"/>
    </source>
</evidence>
<keyword evidence="3" id="KW-0732">Signal</keyword>
<dbReference type="Pfam" id="PF00496">
    <property type="entry name" value="SBP_bac_5"/>
    <property type="match status" value="1"/>
</dbReference>
<dbReference type="Proteomes" id="UP000190423">
    <property type="component" value="Unassembled WGS sequence"/>
</dbReference>
<proteinExistence type="inferred from homology"/>
<dbReference type="SUPFAM" id="SSF53850">
    <property type="entry name" value="Periplasmic binding protein-like II"/>
    <property type="match status" value="1"/>
</dbReference>
<feature type="domain" description="Solute-binding protein family 5" evidence="4">
    <location>
        <begin position="123"/>
        <end position="513"/>
    </location>
</feature>
<dbReference type="GO" id="GO:0043190">
    <property type="term" value="C:ATP-binding cassette (ABC) transporter complex"/>
    <property type="evidence" value="ECO:0007669"/>
    <property type="project" value="InterPro"/>
</dbReference>
<keyword evidence="6" id="KW-1185">Reference proteome</keyword>
<dbReference type="RefSeq" id="WP_078934044.1">
    <property type="nucleotide sequence ID" value="NZ_FUWG01000018.1"/>
</dbReference>
<dbReference type="OrthoDB" id="9772924at2"/>
<dbReference type="AlphaFoldDB" id="A0A1T4MZV9"/>
<dbReference type="GeneID" id="78317417"/>
<reference evidence="5 6" key="1">
    <citation type="submission" date="2017-02" db="EMBL/GenBank/DDBJ databases">
        <authorList>
            <person name="Peterson S.W."/>
        </authorList>
    </citation>
    <scope>NUCLEOTIDE SEQUENCE [LARGE SCALE GENOMIC DNA]</scope>
    <source>
        <strain evidence="5 6">ATCC BAA-908</strain>
    </source>
</reference>
<dbReference type="GO" id="GO:1904680">
    <property type="term" value="F:peptide transmembrane transporter activity"/>
    <property type="evidence" value="ECO:0007669"/>
    <property type="project" value="TreeGrafter"/>
</dbReference>
<dbReference type="PIRSF" id="PIRSF002741">
    <property type="entry name" value="MppA"/>
    <property type="match status" value="1"/>
</dbReference>
<dbReference type="PANTHER" id="PTHR30290:SF9">
    <property type="entry name" value="OLIGOPEPTIDE-BINDING PROTEIN APPA"/>
    <property type="match status" value="1"/>
</dbReference>
<organism evidence="5 6">
    <name type="scientific">Treponema porcinum</name>
    <dbReference type="NCBI Taxonomy" id="261392"/>
    <lineage>
        <taxon>Bacteria</taxon>
        <taxon>Pseudomonadati</taxon>
        <taxon>Spirochaetota</taxon>
        <taxon>Spirochaetia</taxon>
        <taxon>Spirochaetales</taxon>
        <taxon>Treponemataceae</taxon>
        <taxon>Treponema</taxon>
    </lineage>
</organism>
<name>A0A1T4MZV9_TREPO</name>
<dbReference type="InterPro" id="IPR039424">
    <property type="entry name" value="SBP_5"/>
</dbReference>
<evidence type="ECO:0000256" key="2">
    <source>
        <dbReference type="ARBA" id="ARBA00022448"/>
    </source>
</evidence>
<dbReference type="GO" id="GO:0015833">
    <property type="term" value="P:peptide transport"/>
    <property type="evidence" value="ECO:0007669"/>
    <property type="project" value="TreeGrafter"/>
</dbReference>
<dbReference type="EMBL" id="FUWG01000018">
    <property type="protein sequence ID" value="SJZ72522.1"/>
    <property type="molecule type" value="Genomic_DNA"/>
</dbReference>
<dbReference type="InterPro" id="IPR030678">
    <property type="entry name" value="Peptide/Ni-bd"/>
</dbReference>
<dbReference type="Gene3D" id="3.90.76.10">
    <property type="entry name" value="Dipeptide-binding Protein, Domain 1"/>
    <property type="match status" value="1"/>
</dbReference>
<evidence type="ECO:0000313" key="6">
    <source>
        <dbReference type="Proteomes" id="UP000190423"/>
    </source>
</evidence>
<evidence type="ECO:0000256" key="3">
    <source>
        <dbReference type="ARBA" id="ARBA00022729"/>
    </source>
</evidence>
<dbReference type="InterPro" id="IPR000914">
    <property type="entry name" value="SBP_5_dom"/>
</dbReference>
<evidence type="ECO:0000259" key="4">
    <source>
        <dbReference type="Pfam" id="PF00496"/>
    </source>
</evidence>